<dbReference type="SUPFAM" id="SSF53448">
    <property type="entry name" value="Nucleotide-diphospho-sugar transferases"/>
    <property type="match status" value="1"/>
</dbReference>
<dbReference type="EMBL" id="JNAJ01000004">
    <property type="protein sequence ID" value="KGF93064.1"/>
    <property type="molecule type" value="Genomic_DNA"/>
</dbReference>
<organism evidence="2 3">
    <name type="scientific">Prochlorococcus marinus str. MIT 9116</name>
    <dbReference type="NCBI Taxonomy" id="167544"/>
    <lineage>
        <taxon>Bacteria</taxon>
        <taxon>Bacillati</taxon>
        <taxon>Cyanobacteriota</taxon>
        <taxon>Cyanophyceae</taxon>
        <taxon>Synechococcales</taxon>
        <taxon>Prochlorococcaceae</taxon>
        <taxon>Prochlorococcus</taxon>
    </lineage>
</organism>
<comment type="caution">
    <text evidence="2">The sequence shown here is derived from an EMBL/GenBank/DDBJ whole genome shotgun (WGS) entry which is preliminary data.</text>
</comment>
<feature type="domain" description="Nucleotidyl transferase" evidence="1">
    <location>
        <begin position="6"/>
        <end position="153"/>
    </location>
</feature>
<dbReference type="OrthoDB" id="9803871at2"/>
<name>A0A0A1ZXU6_PROMR</name>
<reference evidence="3" key="1">
    <citation type="journal article" date="2014" name="Sci. Data">
        <title>Genomes of diverse isolates of the marine cyanobacterium Prochlorococcus.</title>
        <authorList>
            <person name="Biller S."/>
            <person name="Berube P."/>
            <person name="Thompson J."/>
            <person name="Kelly L."/>
            <person name="Roggensack S."/>
            <person name="Awad L."/>
            <person name="Roache-Johnson K."/>
            <person name="Ding H."/>
            <person name="Giovannoni S.J."/>
            <person name="Moore L.R."/>
            <person name="Chisholm S.W."/>
        </authorList>
    </citation>
    <scope>NUCLEOTIDE SEQUENCE [LARGE SCALE GENOMIC DNA]</scope>
</reference>
<dbReference type="RefSeq" id="WP_032513002.1">
    <property type="nucleotide sequence ID" value="NZ_JNAJ01000004.1"/>
</dbReference>
<evidence type="ECO:0000313" key="3">
    <source>
        <dbReference type="Proteomes" id="UP000030491"/>
    </source>
</evidence>
<accession>A0A0A1ZXU6</accession>
<dbReference type="AlphaFoldDB" id="A0A0A1ZXU6"/>
<dbReference type="Gene3D" id="3.90.550.10">
    <property type="entry name" value="Spore Coat Polysaccharide Biosynthesis Protein SpsA, Chain A"/>
    <property type="match status" value="1"/>
</dbReference>
<gene>
    <name evidence="2" type="ORF">EU93_0239</name>
</gene>
<proteinExistence type="predicted"/>
<protein>
    <submittedName>
        <fullName evidence="2">D-glycero-D-manno-heptose 1-phosphate guanosyltransferase</fullName>
    </submittedName>
</protein>
<dbReference type="InterPro" id="IPR005835">
    <property type="entry name" value="NTP_transferase_dom"/>
</dbReference>
<evidence type="ECO:0000259" key="1">
    <source>
        <dbReference type="Pfam" id="PF00483"/>
    </source>
</evidence>
<dbReference type="GO" id="GO:0016740">
    <property type="term" value="F:transferase activity"/>
    <property type="evidence" value="ECO:0007669"/>
    <property type="project" value="UniProtKB-KW"/>
</dbReference>
<dbReference type="Pfam" id="PF00483">
    <property type="entry name" value="NTP_transferase"/>
    <property type="match status" value="1"/>
</dbReference>
<dbReference type="InterPro" id="IPR029044">
    <property type="entry name" value="Nucleotide-diphossugar_trans"/>
</dbReference>
<evidence type="ECO:0000313" key="2">
    <source>
        <dbReference type="EMBL" id="KGF93064.1"/>
    </source>
</evidence>
<dbReference type="PANTHER" id="PTHR22572">
    <property type="entry name" value="SUGAR-1-PHOSPHATE GUANYL TRANSFERASE"/>
    <property type="match status" value="1"/>
</dbReference>
<dbReference type="InterPro" id="IPR050486">
    <property type="entry name" value="Mannose-1P_guanyltransferase"/>
</dbReference>
<sequence>MSKKLKVIILCGGFGTRIKSSIGNTPKILAPINQIPFIEYFLKWLDPVLTIDNSQLIFSVHYNYAPILNFIEKHRINCNFTVDSQAYGTFGAVCKAALDYPSDNYLILNGDTIFKADLKSIYEVFLAKNELPLLILKKTDHNDRYGGYKIENGKFILSNNLAEHISLGAYFISNSELINRWQLSTSSEFNFKEFSKFEKFPLLNDNDCLGLEPINGYCLESNTPFIDIGIKESFIRAQKEIPFIIGSYN</sequence>
<dbReference type="Proteomes" id="UP000030491">
    <property type="component" value="Unassembled WGS sequence"/>
</dbReference>
<keyword evidence="2" id="KW-0808">Transferase</keyword>